<dbReference type="InterPro" id="IPR011992">
    <property type="entry name" value="EF-hand-dom_pair"/>
</dbReference>
<protein>
    <submittedName>
        <fullName evidence="4">Sperm flagellar protein 2-like</fullName>
    </submittedName>
</protein>
<accession>A0ABM5FU82</accession>
<dbReference type="PANTHER" id="PTHR14919">
    <property type="entry name" value="KPL2-RELATED"/>
    <property type="match status" value="1"/>
</dbReference>
<dbReference type="InterPro" id="IPR052634">
    <property type="entry name" value="Sperm_flagellar-bone_growth"/>
</dbReference>
<evidence type="ECO:0000256" key="1">
    <source>
        <dbReference type="SAM" id="MobiDB-lite"/>
    </source>
</evidence>
<dbReference type="RefSeq" id="XP_072848945.1">
    <property type="nucleotide sequence ID" value="XM_072992844.1"/>
</dbReference>
<feature type="domain" description="EF-hand" evidence="2">
    <location>
        <begin position="76"/>
        <end position="111"/>
    </location>
</feature>
<dbReference type="SUPFAM" id="SSF47473">
    <property type="entry name" value="EF-hand"/>
    <property type="match status" value="1"/>
</dbReference>
<gene>
    <name evidence="4" type="primary">LOC110080074</name>
</gene>
<dbReference type="PROSITE" id="PS50222">
    <property type="entry name" value="EF_HAND_2"/>
    <property type="match status" value="1"/>
</dbReference>
<evidence type="ECO:0000313" key="4">
    <source>
        <dbReference type="RefSeq" id="XP_072848945.1"/>
    </source>
</evidence>
<organism evidence="3 4">
    <name type="scientific">Pogona vitticeps</name>
    <name type="common">central bearded dragon</name>
    <dbReference type="NCBI Taxonomy" id="103695"/>
    <lineage>
        <taxon>Eukaryota</taxon>
        <taxon>Metazoa</taxon>
        <taxon>Chordata</taxon>
        <taxon>Craniata</taxon>
        <taxon>Vertebrata</taxon>
        <taxon>Euteleostomi</taxon>
        <taxon>Lepidosauria</taxon>
        <taxon>Squamata</taxon>
        <taxon>Bifurcata</taxon>
        <taxon>Unidentata</taxon>
        <taxon>Episquamata</taxon>
        <taxon>Toxicofera</taxon>
        <taxon>Iguania</taxon>
        <taxon>Acrodonta</taxon>
        <taxon>Agamidae</taxon>
        <taxon>Amphibolurinae</taxon>
        <taxon>Pogona</taxon>
    </lineage>
</organism>
<proteinExistence type="predicted"/>
<keyword evidence="3" id="KW-1185">Reference proteome</keyword>
<dbReference type="PANTHER" id="PTHR14919:SF0">
    <property type="entry name" value="SPERM FLAGELLAR PROTEIN 2"/>
    <property type="match status" value="1"/>
</dbReference>
<evidence type="ECO:0000259" key="2">
    <source>
        <dbReference type="PROSITE" id="PS50222"/>
    </source>
</evidence>
<dbReference type="GeneID" id="110080074"/>
<dbReference type="Proteomes" id="UP001652642">
    <property type="component" value="Chromosome 2"/>
</dbReference>
<reference evidence="3" key="1">
    <citation type="submission" date="2025-05" db="UniProtKB">
        <authorList>
            <consortium name="RefSeq"/>
        </authorList>
    </citation>
    <scope>NUCLEOTIDE SEQUENCE [LARGE SCALE GENOMIC DNA]</scope>
</reference>
<feature type="region of interest" description="Disordered" evidence="1">
    <location>
        <begin position="206"/>
        <end position="236"/>
    </location>
</feature>
<dbReference type="InterPro" id="IPR002048">
    <property type="entry name" value="EF_hand_dom"/>
</dbReference>
<feature type="compositionally biased region" description="Acidic residues" evidence="1">
    <location>
        <begin position="211"/>
        <end position="234"/>
    </location>
</feature>
<dbReference type="Pfam" id="PF24082">
    <property type="entry name" value="SPEF2_C"/>
    <property type="match status" value="1"/>
</dbReference>
<reference evidence="4" key="2">
    <citation type="submission" date="2025-08" db="UniProtKB">
        <authorList>
            <consortium name="RefSeq"/>
        </authorList>
    </citation>
    <scope>IDENTIFICATION</scope>
</reference>
<evidence type="ECO:0000313" key="3">
    <source>
        <dbReference type="Proteomes" id="UP001652642"/>
    </source>
</evidence>
<dbReference type="InterPro" id="IPR056199">
    <property type="entry name" value="SPEF2_C"/>
</dbReference>
<sequence length="350" mass="39896">MVMAPEGLMPTKTFTDIIFDLVTLNLGSNMLPDTWMHLSIYDLQSLASLLTVESDTVDWRRFLLAAAQPWPMPSVMELLETLQRFQAMDIEGSGFVTQEEYEQAGLWFKESEDLVIPESPTEPLPFNRQEHLLKFIFTLFSDPEKDPPQLNYTEMLLYFASNPDAIEGVYQALSVATGTQIKRKKDKFSTIPRLFTPSAERLIASDAHDDLVEEEAGEETEDEDEDKEKEDEAESFTNEGNISLATLLRVFRHETNKAADNHRFSGYLTAEDNYEHFIKVYKDLGSEALEPIPVALLLKHPFMQDLINNYQGYKLHTIYGTDGTLPWVRVSHLAGLSKWSALMIVLKGFK</sequence>
<name>A0ABM5FU82_9SAUR</name>